<dbReference type="AlphaFoldDB" id="A0A7W3TZY8"/>
<protein>
    <submittedName>
        <fullName evidence="1">Uncharacterized protein</fullName>
    </submittedName>
</protein>
<comment type="caution">
    <text evidence="1">The sequence shown here is derived from an EMBL/GenBank/DDBJ whole genome shotgun (WGS) entry which is preliminary data.</text>
</comment>
<evidence type="ECO:0000313" key="2">
    <source>
        <dbReference type="Proteomes" id="UP000518255"/>
    </source>
</evidence>
<organism evidence="1 2">
    <name type="scientific">Limosilactobacillus fastidiosus</name>
    <dbReference type="NCBI Taxonomy" id="2759855"/>
    <lineage>
        <taxon>Bacteria</taxon>
        <taxon>Bacillati</taxon>
        <taxon>Bacillota</taxon>
        <taxon>Bacilli</taxon>
        <taxon>Lactobacillales</taxon>
        <taxon>Lactobacillaceae</taxon>
        <taxon>Limosilactobacillus</taxon>
    </lineage>
</organism>
<gene>
    <name evidence="1" type="ORF">H5R63_06390</name>
</gene>
<proteinExistence type="predicted"/>
<accession>A0A7W3TZY8</accession>
<dbReference type="RefSeq" id="WP_182581276.1">
    <property type="nucleotide sequence ID" value="NZ_JACIUY010000059.1"/>
</dbReference>
<dbReference type="EMBL" id="JACIUY010000059">
    <property type="protein sequence ID" value="MBB1086409.1"/>
    <property type="molecule type" value="Genomic_DNA"/>
</dbReference>
<sequence>MDNKTKELQKAVEKVINHKLDSFIVLGINNNDGLELSVGKGKVAAIAVLIADLFEKQPALEQMVKDAKSLKSGKLPDDLVKALFNALGGNSNE</sequence>
<evidence type="ECO:0000313" key="1">
    <source>
        <dbReference type="EMBL" id="MBB1086409.1"/>
    </source>
</evidence>
<name>A0A7W3TZY8_9LACO</name>
<reference evidence="1 2" key="1">
    <citation type="submission" date="2020-07" db="EMBL/GenBank/DDBJ databases">
        <title>Description of Limosilactobacillus balticus sp. nov., Limosilactobacillus agrestis sp. nov., Limosilactobacillus albertensis sp. nov., Limosilactobacillus rudii sp. nov., Limosilactobacillus fastidiosus sp. nov., five novel Limosilactobacillus species isolated from the vertebrate gastrointestinal tract, and proposal of 6 subspecies of Limosilactobacillus reuteri adapted to the gastrointestinal tract of specific vertebrate hosts.</title>
        <authorList>
            <person name="Li F."/>
            <person name="Cheng C."/>
            <person name="Zheng J."/>
            <person name="Quevedo R.M."/>
            <person name="Li J."/>
            <person name="Roos S."/>
            <person name="Gaenzle M.G."/>
            <person name="Walter J."/>
        </authorList>
    </citation>
    <scope>NUCLEOTIDE SEQUENCE [LARGE SCALE GENOMIC DNA]</scope>
    <source>
        <strain evidence="1 2">WF-MA3-C</strain>
    </source>
</reference>
<dbReference type="Proteomes" id="UP000518255">
    <property type="component" value="Unassembled WGS sequence"/>
</dbReference>